<gene>
    <name evidence="2" type="ORF">GJR97_09910</name>
</gene>
<protein>
    <submittedName>
        <fullName evidence="2">Glyoxalase</fullName>
    </submittedName>
</protein>
<evidence type="ECO:0000313" key="2">
    <source>
        <dbReference type="EMBL" id="MRX44040.1"/>
    </source>
</evidence>
<dbReference type="Gene3D" id="3.10.180.10">
    <property type="entry name" value="2,3-Dihydroxybiphenyl 1,2-Dioxygenase, domain 1"/>
    <property type="match status" value="1"/>
</dbReference>
<dbReference type="Pfam" id="PF00903">
    <property type="entry name" value="Glyoxalase"/>
    <property type="match status" value="1"/>
</dbReference>
<accession>A0A6L5R259</accession>
<evidence type="ECO:0000313" key="3">
    <source>
        <dbReference type="Proteomes" id="UP000476511"/>
    </source>
</evidence>
<organism evidence="2 3">
    <name type="scientific">Agromyces kandeliae</name>
    <dbReference type="NCBI Taxonomy" id="2666141"/>
    <lineage>
        <taxon>Bacteria</taxon>
        <taxon>Bacillati</taxon>
        <taxon>Actinomycetota</taxon>
        <taxon>Actinomycetes</taxon>
        <taxon>Micrococcales</taxon>
        <taxon>Microbacteriaceae</taxon>
        <taxon>Agromyces</taxon>
    </lineage>
</organism>
<dbReference type="AlphaFoldDB" id="A0A6L5R259"/>
<dbReference type="EMBL" id="WKJD01000015">
    <property type="protein sequence ID" value="MRX44040.1"/>
    <property type="molecule type" value="Genomic_DNA"/>
</dbReference>
<dbReference type="RefSeq" id="WP_154346340.1">
    <property type="nucleotide sequence ID" value="NZ_WKJD01000015.1"/>
</dbReference>
<evidence type="ECO:0000259" key="1">
    <source>
        <dbReference type="Pfam" id="PF00903"/>
    </source>
</evidence>
<proteinExistence type="predicted"/>
<dbReference type="Proteomes" id="UP000476511">
    <property type="component" value="Unassembled WGS sequence"/>
</dbReference>
<dbReference type="SUPFAM" id="SSF54593">
    <property type="entry name" value="Glyoxalase/Bleomycin resistance protein/Dihydroxybiphenyl dioxygenase"/>
    <property type="match status" value="1"/>
</dbReference>
<feature type="domain" description="Glyoxalase/fosfomycin resistance/dioxygenase" evidence="1">
    <location>
        <begin position="18"/>
        <end position="127"/>
    </location>
</feature>
<comment type="caution">
    <text evidence="2">The sequence shown here is derived from an EMBL/GenBank/DDBJ whole genome shotgun (WGS) entry which is preliminary data.</text>
</comment>
<name>A0A6L5R259_9MICO</name>
<reference evidence="2 3" key="1">
    <citation type="submission" date="2019-11" db="EMBL/GenBank/DDBJ databases">
        <title>Agromyces kandeliae sp. nov., isolated from mangrove soil.</title>
        <authorList>
            <person name="Wang R."/>
        </authorList>
    </citation>
    <scope>NUCLEOTIDE SEQUENCE [LARGE SCALE GENOMIC DNA]</scope>
    <source>
        <strain evidence="2 3">Q22</strain>
    </source>
</reference>
<keyword evidence="3" id="KW-1185">Reference proteome</keyword>
<dbReference type="InterPro" id="IPR029068">
    <property type="entry name" value="Glyas_Bleomycin-R_OHBP_Dase"/>
</dbReference>
<sequence length="151" mass="16104">MDIAFIAGFGPIGTVDGASHDFWAGALGIPFHENAPRYFHTEEVEGAKAFAIWPLDQAAEATFGTTEWPADRPVPQAWVEFDVASPEAVGPAVEELRARGLEILVDAHEEPWGQTTSRLMSPEGLLVGVSYTPWMHGDGAGDESGGREAAG</sequence>
<dbReference type="InterPro" id="IPR004360">
    <property type="entry name" value="Glyas_Fos-R_dOase_dom"/>
</dbReference>